<keyword evidence="6" id="KW-1185">Reference proteome</keyword>
<reference evidence="5" key="2">
    <citation type="journal article" date="2020" name="Nat. Commun.">
        <title>Large-scale genome sequencing of mycorrhizal fungi provides insights into the early evolution of symbiotic traits.</title>
        <authorList>
            <person name="Miyauchi S."/>
            <person name="Kiss E."/>
            <person name="Kuo A."/>
            <person name="Drula E."/>
            <person name="Kohler A."/>
            <person name="Sanchez-Garcia M."/>
            <person name="Morin E."/>
            <person name="Andreopoulos B."/>
            <person name="Barry K.W."/>
            <person name="Bonito G."/>
            <person name="Buee M."/>
            <person name="Carver A."/>
            <person name="Chen C."/>
            <person name="Cichocki N."/>
            <person name="Clum A."/>
            <person name="Culley D."/>
            <person name="Crous P.W."/>
            <person name="Fauchery L."/>
            <person name="Girlanda M."/>
            <person name="Hayes R.D."/>
            <person name="Keri Z."/>
            <person name="LaButti K."/>
            <person name="Lipzen A."/>
            <person name="Lombard V."/>
            <person name="Magnuson J."/>
            <person name="Maillard F."/>
            <person name="Murat C."/>
            <person name="Nolan M."/>
            <person name="Ohm R.A."/>
            <person name="Pangilinan J."/>
            <person name="Pereira M.F."/>
            <person name="Perotto S."/>
            <person name="Peter M."/>
            <person name="Pfister S."/>
            <person name="Riley R."/>
            <person name="Sitrit Y."/>
            <person name="Stielow J.B."/>
            <person name="Szollosi G."/>
            <person name="Zifcakova L."/>
            <person name="Stursova M."/>
            <person name="Spatafora J.W."/>
            <person name="Tedersoo L."/>
            <person name="Vaario L.M."/>
            <person name="Yamada A."/>
            <person name="Yan M."/>
            <person name="Wang P."/>
            <person name="Xu J."/>
            <person name="Bruns T."/>
            <person name="Baldrian P."/>
            <person name="Vilgalys R."/>
            <person name="Dunand C."/>
            <person name="Henrissat B."/>
            <person name="Grigoriev I.V."/>
            <person name="Hibbett D."/>
            <person name="Nagy L.G."/>
            <person name="Martin F.M."/>
        </authorList>
    </citation>
    <scope>NUCLEOTIDE SEQUENCE</scope>
    <source>
        <strain evidence="5">BED1</strain>
    </source>
</reference>
<dbReference type="PROSITE" id="PS51186">
    <property type="entry name" value="GNAT"/>
    <property type="match status" value="1"/>
</dbReference>
<feature type="domain" description="N-acetyltransferase" evidence="4">
    <location>
        <begin position="24"/>
        <end position="214"/>
    </location>
</feature>
<accession>A0AAD4BY41</accession>
<evidence type="ECO:0000256" key="2">
    <source>
        <dbReference type="ARBA" id="ARBA00023315"/>
    </source>
</evidence>
<feature type="compositionally biased region" description="Basic and acidic residues" evidence="3">
    <location>
        <begin position="67"/>
        <end position="87"/>
    </location>
</feature>
<gene>
    <name evidence="5" type="ORF">L210DRAFT_1056490</name>
</gene>
<dbReference type="InterPro" id="IPR016181">
    <property type="entry name" value="Acyl_CoA_acyltransferase"/>
</dbReference>
<keyword evidence="2" id="KW-0012">Acyltransferase</keyword>
<dbReference type="AlphaFoldDB" id="A0AAD4BY41"/>
<evidence type="ECO:0000313" key="5">
    <source>
        <dbReference type="EMBL" id="KAF8443151.1"/>
    </source>
</evidence>
<reference evidence="5" key="1">
    <citation type="submission" date="2019-10" db="EMBL/GenBank/DDBJ databases">
        <authorList>
            <consortium name="DOE Joint Genome Institute"/>
            <person name="Kuo A."/>
            <person name="Miyauchi S."/>
            <person name="Kiss E."/>
            <person name="Drula E."/>
            <person name="Kohler A."/>
            <person name="Sanchez-Garcia M."/>
            <person name="Andreopoulos B."/>
            <person name="Barry K.W."/>
            <person name="Bonito G."/>
            <person name="Buee M."/>
            <person name="Carver A."/>
            <person name="Chen C."/>
            <person name="Cichocki N."/>
            <person name="Clum A."/>
            <person name="Culley D."/>
            <person name="Crous P.W."/>
            <person name="Fauchery L."/>
            <person name="Girlanda M."/>
            <person name="Hayes R."/>
            <person name="Keri Z."/>
            <person name="LaButti K."/>
            <person name="Lipzen A."/>
            <person name="Lombard V."/>
            <person name="Magnuson J."/>
            <person name="Maillard F."/>
            <person name="Morin E."/>
            <person name="Murat C."/>
            <person name="Nolan M."/>
            <person name="Ohm R."/>
            <person name="Pangilinan J."/>
            <person name="Pereira M."/>
            <person name="Perotto S."/>
            <person name="Peter M."/>
            <person name="Riley R."/>
            <person name="Sitrit Y."/>
            <person name="Stielow B."/>
            <person name="Szollosi G."/>
            <person name="Zifcakova L."/>
            <person name="Stursova M."/>
            <person name="Spatafora J.W."/>
            <person name="Tedersoo L."/>
            <person name="Vaario L.-M."/>
            <person name="Yamada A."/>
            <person name="Yan M."/>
            <person name="Wang P."/>
            <person name="Xu J."/>
            <person name="Bruns T."/>
            <person name="Baldrian P."/>
            <person name="Vilgalys R."/>
            <person name="Henrissat B."/>
            <person name="Grigoriev I.V."/>
            <person name="Hibbett D."/>
            <person name="Nagy L.G."/>
            <person name="Martin F.M."/>
        </authorList>
    </citation>
    <scope>NUCLEOTIDE SEQUENCE</scope>
    <source>
        <strain evidence="5">BED1</strain>
    </source>
</reference>
<protein>
    <submittedName>
        <fullName evidence="5">Acyl-CoA N-acyltransferase</fullName>
    </submittedName>
</protein>
<evidence type="ECO:0000256" key="1">
    <source>
        <dbReference type="ARBA" id="ARBA00022679"/>
    </source>
</evidence>
<dbReference type="SUPFAM" id="SSF55729">
    <property type="entry name" value="Acyl-CoA N-acyltransferases (Nat)"/>
    <property type="match status" value="1"/>
</dbReference>
<evidence type="ECO:0000313" key="6">
    <source>
        <dbReference type="Proteomes" id="UP001194468"/>
    </source>
</evidence>
<evidence type="ECO:0000259" key="4">
    <source>
        <dbReference type="PROSITE" id="PS51186"/>
    </source>
</evidence>
<feature type="region of interest" description="Disordered" evidence="3">
    <location>
        <begin position="67"/>
        <end position="91"/>
    </location>
</feature>
<keyword evidence="1" id="KW-0808">Transferase</keyword>
<proteinExistence type="predicted"/>
<dbReference type="EMBL" id="WHUW01000008">
    <property type="protein sequence ID" value="KAF8443151.1"/>
    <property type="molecule type" value="Genomic_DNA"/>
</dbReference>
<dbReference type="Pfam" id="PF13508">
    <property type="entry name" value="Acetyltransf_7"/>
    <property type="match status" value="1"/>
</dbReference>
<dbReference type="Proteomes" id="UP001194468">
    <property type="component" value="Unassembled WGS sequence"/>
</dbReference>
<evidence type="ECO:0000256" key="3">
    <source>
        <dbReference type="SAM" id="MobiDB-lite"/>
    </source>
</evidence>
<dbReference type="CDD" id="cd04301">
    <property type="entry name" value="NAT_SF"/>
    <property type="match status" value="1"/>
</dbReference>
<dbReference type="PANTHER" id="PTHR43072:SF23">
    <property type="entry name" value="UPF0039 PROTEIN C11D3.02C"/>
    <property type="match status" value="1"/>
</dbReference>
<dbReference type="PANTHER" id="PTHR43072">
    <property type="entry name" value="N-ACETYLTRANSFERASE"/>
    <property type="match status" value="1"/>
</dbReference>
<comment type="caution">
    <text evidence="5">The sequence shown here is derived from an EMBL/GenBank/DDBJ whole genome shotgun (WGS) entry which is preliminary data.</text>
</comment>
<dbReference type="InterPro" id="IPR000182">
    <property type="entry name" value="GNAT_dom"/>
</dbReference>
<dbReference type="GO" id="GO:0016747">
    <property type="term" value="F:acyltransferase activity, transferring groups other than amino-acyl groups"/>
    <property type="evidence" value="ECO:0007669"/>
    <property type="project" value="InterPro"/>
</dbReference>
<sequence>MPKYTVFSIDPPVSPSQLAAYKALRLTSLQMDPQAFVSNYAREVAFSEDVWRERLDSPYKRAIVASVRRDHDASHPSDRENTTHDKEGEETEEWIGMASIVGPSSMDPSVLAPFKEAGVGANWETYALYAMWVHPAHRGKGVGAQLVNACLEWARTNVDIKFLNEKGGDSEKVVVLLVYNDNVAGRTLYSRTGFQTDIEGVPAKEGERWMLARV</sequence>
<name>A0AAD4BY41_BOLED</name>
<dbReference type="Gene3D" id="3.40.630.30">
    <property type="match status" value="1"/>
</dbReference>
<organism evidence="5 6">
    <name type="scientific">Boletus edulis BED1</name>
    <dbReference type="NCBI Taxonomy" id="1328754"/>
    <lineage>
        <taxon>Eukaryota</taxon>
        <taxon>Fungi</taxon>
        <taxon>Dikarya</taxon>
        <taxon>Basidiomycota</taxon>
        <taxon>Agaricomycotina</taxon>
        <taxon>Agaricomycetes</taxon>
        <taxon>Agaricomycetidae</taxon>
        <taxon>Boletales</taxon>
        <taxon>Boletineae</taxon>
        <taxon>Boletaceae</taxon>
        <taxon>Boletoideae</taxon>
        <taxon>Boletus</taxon>
    </lineage>
</organism>